<dbReference type="Proteomes" id="UP000053766">
    <property type="component" value="Unassembled WGS sequence"/>
</dbReference>
<keyword evidence="3" id="KW-1185">Reference proteome</keyword>
<protein>
    <submittedName>
        <fullName evidence="2">Uncharacterized protein</fullName>
    </submittedName>
</protein>
<evidence type="ECO:0000313" key="2">
    <source>
        <dbReference type="EMBL" id="KJH46858.1"/>
    </source>
</evidence>
<reference evidence="2 3" key="1">
    <citation type="submission" date="2013-11" db="EMBL/GenBank/DDBJ databases">
        <title>Draft genome of the bovine lungworm Dictyocaulus viviparus.</title>
        <authorList>
            <person name="Mitreva M."/>
        </authorList>
    </citation>
    <scope>NUCLEOTIDE SEQUENCE [LARGE SCALE GENOMIC DNA]</scope>
    <source>
        <strain evidence="2 3">HannoverDv2000</strain>
    </source>
</reference>
<evidence type="ECO:0000256" key="1">
    <source>
        <dbReference type="SAM" id="MobiDB-lite"/>
    </source>
</evidence>
<evidence type="ECO:0000313" key="3">
    <source>
        <dbReference type="Proteomes" id="UP000053766"/>
    </source>
</evidence>
<dbReference type="EMBL" id="KN716331">
    <property type="protein sequence ID" value="KJH46858.1"/>
    <property type="molecule type" value="Genomic_DNA"/>
</dbReference>
<organism evidence="2 3">
    <name type="scientific">Dictyocaulus viviparus</name>
    <name type="common">Bovine lungworm</name>
    <dbReference type="NCBI Taxonomy" id="29172"/>
    <lineage>
        <taxon>Eukaryota</taxon>
        <taxon>Metazoa</taxon>
        <taxon>Ecdysozoa</taxon>
        <taxon>Nematoda</taxon>
        <taxon>Chromadorea</taxon>
        <taxon>Rhabditida</taxon>
        <taxon>Rhabditina</taxon>
        <taxon>Rhabditomorpha</taxon>
        <taxon>Strongyloidea</taxon>
        <taxon>Metastrongylidae</taxon>
        <taxon>Dictyocaulus</taxon>
    </lineage>
</organism>
<proteinExistence type="predicted"/>
<feature type="region of interest" description="Disordered" evidence="1">
    <location>
        <begin position="50"/>
        <end position="69"/>
    </location>
</feature>
<dbReference type="AlphaFoldDB" id="A0A0D8XQD6"/>
<gene>
    <name evidence="2" type="ORF">DICVIV_07048</name>
</gene>
<sequence length="86" mass="9805">MIGEEKMCSMEIEVSKSVINRNVQHSPTKRLPHLENDENLVDLQTEVAADDEAESNNTNNHTIETDKCDESKFVADLKEQRTNSKM</sequence>
<reference evidence="3" key="2">
    <citation type="journal article" date="2016" name="Sci. Rep.">
        <title>Dictyocaulus viviparus genome, variome and transcriptome elucidate lungworm biology and support future intervention.</title>
        <authorList>
            <person name="McNulty S.N."/>
            <person name="Strube C."/>
            <person name="Rosa B.A."/>
            <person name="Martin J.C."/>
            <person name="Tyagi R."/>
            <person name="Choi Y.J."/>
            <person name="Wang Q."/>
            <person name="Hallsworth Pepin K."/>
            <person name="Zhang X."/>
            <person name="Ozersky P."/>
            <person name="Wilson R.K."/>
            <person name="Sternberg P.W."/>
            <person name="Gasser R.B."/>
            <person name="Mitreva M."/>
        </authorList>
    </citation>
    <scope>NUCLEOTIDE SEQUENCE [LARGE SCALE GENOMIC DNA]</scope>
    <source>
        <strain evidence="3">HannoverDv2000</strain>
    </source>
</reference>
<accession>A0A0D8XQD6</accession>
<name>A0A0D8XQD6_DICVI</name>